<sequence>MNRKREKVTQQEIAERVGLSRATVSRVLRNVTGPKSSTAARIIDTAREMGYRLPATAKTPTRKGTGRQKSLVAGLLLCTPDESTSSSSVVPMRILHGATDASNERNVLLHVEYISESEAADIRSIDDVPSSLRNRNLSGLVLTGFLPAETVDAISGRKTCVRLNYHDPGIEMDVVGQDDRTAVRHHILDLRERGHRKIGYYCRKSTASYALSRFAAYVEALALFNMEYRPDWSVNIWDHADGPAWNRVDRAIEEGVTAWICAHDDLGYEMIHHLSSTGINVPDDISICGFDALPVPEGMKPMRTIDWPIEDIAAAGVGMLIRRINEPARAVGQLQFTGRRIPGETVGNA</sequence>
<name>A0A0G3EKB0_9BACT</name>
<dbReference type="GO" id="GO:0003700">
    <property type="term" value="F:DNA-binding transcription factor activity"/>
    <property type="evidence" value="ECO:0007669"/>
    <property type="project" value="TreeGrafter"/>
</dbReference>
<evidence type="ECO:0000313" key="7">
    <source>
        <dbReference type="EMBL" id="AKJ64609.1"/>
    </source>
</evidence>
<dbReference type="Gene3D" id="3.40.50.2300">
    <property type="match status" value="2"/>
</dbReference>
<dbReference type="STRING" id="1307763.L21SP4_01361"/>
<accession>A0A0G3EKB0</accession>
<protein>
    <submittedName>
        <fullName evidence="7">LacI family transcriptional regulator</fullName>
    </submittedName>
</protein>
<feature type="domain" description="HTH cro/C1-type" evidence="6">
    <location>
        <begin position="3"/>
        <end position="42"/>
    </location>
</feature>
<dbReference type="GO" id="GO:0000976">
    <property type="term" value="F:transcription cis-regulatory region binding"/>
    <property type="evidence" value="ECO:0007669"/>
    <property type="project" value="TreeGrafter"/>
</dbReference>
<dbReference type="SUPFAM" id="SSF53822">
    <property type="entry name" value="Periplasmic binding protein-like I"/>
    <property type="match status" value="1"/>
</dbReference>
<feature type="domain" description="HTH lacI-type" evidence="5">
    <location>
        <begin position="8"/>
        <end position="59"/>
    </location>
</feature>
<dbReference type="AlphaFoldDB" id="A0A0G3EKB0"/>
<dbReference type="InterPro" id="IPR028082">
    <property type="entry name" value="Peripla_BP_I"/>
</dbReference>
<dbReference type="InterPro" id="IPR046335">
    <property type="entry name" value="LacI/GalR-like_sensor"/>
</dbReference>
<dbReference type="Gene3D" id="1.10.260.40">
    <property type="entry name" value="lambda repressor-like DNA-binding domains"/>
    <property type="match status" value="1"/>
</dbReference>
<keyword evidence="4" id="KW-0804">Transcription</keyword>
<dbReference type="InterPro" id="IPR000843">
    <property type="entry name" value="HTH_LacI"/>
</dbReference>
<dbReference type="SUPFAM" id="SSF47413">
    <property type="entry name" value="lambda repressor-like DNA-binding domains"/>
    <property type="match status" value="1"/>
</dbReference>
<proteinExistence type="predicted"/>
<dbReference type="PROSITE" id="PS50932">
    <property type="entry name" value="HTH_LACI_2"/>
    <property type="match status" value="1"/>
</dbReference>
<gene>
    <name evidence="7" type="ORF">L21SP4_01361</name>
</gene>
<evidence type="ECO:0000259" key="5">
    <source>
        <dbReference type="PROSITE" id="PS50932"/>
    </source>
</evidence>
<evidence type="ECO:0000256" key="1">
    <source>
        <dbReference type="ARBA" id="ARBA00022491"/>
    </source>
</evidence>
<dbReference type="Proteomes" id="UP000035268">
    <property type="component" value="Chromosome"/>
</dbReference>
<dbReference type="CDD" id="cd01392">
    <property type="entry name" value="HTH_LacI"/>
    <property type="match status" value="1"/>
</dbReference>
<dbReference type="KEGG" id="vbl:L21SP4_01361"/>
<dbReference type="Pfam" id="PF13377">
    <property type="entry name" value="Peripla_BP_3"/>
    <property type="match status" value="1"/>
</dbReference>
<dbReference type="PANTHER" id="PTHR30146:SF148">
    <property type="entry name" value="HTH-TYPE TRANSCRIPTIONAL REPRESSOR PURR-RELATED"/>
    <property type="match status" value="1"/>
</dbReference>
<reference evidence="8" key="1">
    <citation type="submission" date="2015-02" db="EMBL/GenBank/DDBJ databases">
        <title>Description and complete genome sequence of the first cultured representative of the subdivision 5 of the Verrucomicrobia phylum.</title>
        <authorList>
            <person name="Spring S."/>
            <person name="Bunk B."/>
            <person name="Sproer C."/>
            <person name="Klenk H.-P."/>
        </authorList>
    </citation>
    <scope>NUCLEOTIDE SEQUENCE [LARGE SCALE GENOMIC DNA]</scope>
    <source>
        <strain evidence="8">L21-Fru-AB</strain>
    </source>
</reference>
<keyword evidence="8" id="KW-1185">Reference proteome</keyword>
<evidence type="ECO:0000256" key="2">
    <source>
        <dbReference type="ARBA" id="ARBA00023015"/>
    </source>
</evidence>
<dbReference type="PANTHER" id="PTHR30146">
    <property type="entry name" value="LACI-RELATED TRANSCRIPTIONAL REPRESSOR"/>
    <property type="match status" value="1"/>
</dbReference>
<dbReference type="Pfam" id="PF00356">
    <property type="entry name" value="LacI"/>
    <property type="match status" value="1"/>
</dbReference>
<evidence type="ECO:0000256" key="4">
    <source>
        <dbReference type="ARBA" id="ARBA00023163"/>
    </source>
</evidence>
<keyword evidence="3" id="KW-0238">DNA-binding</keyword>
<keyword evidence="2" id="KW-0805">Transcription regulation</keyword>
<dbReference type="InterPro" id="IPR010982">
    <property type="entry name" value="Lambda_DNA-bd_dom_sf"/>
</dbReference>
<keyword evidence="1" id="KW-0678">Repressor</keyword>
<reference evidence="7 8" key="2">
    <citation type="journal article" date="2016" name="ISME J.">
        <title>Characterization of the first cultured representative of Verrucomicrobia subdivision 5 indicates the proposal of a novel phylum.</title>
        <authorList>
            <person name="Spring S."/>
            <person name="Bunk B."/>
            <person name="Sproer C."/>
            <person name="Schumann P."/>
            <person name="Rohde M."/>
            <person name="Tindall B.J."/>
            <person name="Klenk H.P."/>
        </authorList>
    </citation>
    <scope>NUCLEOTIDE SEQUENCE [LARGE SCALE GENOMIC DNA]</scope>
    <source>
        <strain evidence="7 8">L21-Fru-AB</strain>
    </source>
</reference>
<dbReference type="RefSeq" id="WP_074041404.1">
    <property type="nucleotide sequence ID" value="NZ_CP010904.1"/>
</dbReference>
<dbReference type="EMBL" id="CP010904">
    <property type="protein sequence ID" value="AKJ64609.1"/>
    <property type="molecule type" value="Genomic_DNA"/>
</dbReference>
<dbReference type="OrthoDB" id="9798934at2"/>
<evidence type="ECO:0000313" key="8">
    <source>
        <dbReference type="Proteomes" id="UP000035268"/>
    </source>
</evidence>
<dbReference type="PROSITE" id="PS50943">
    <property type="entry name" value="HTH_CROC1"/>
    <property type="match status" value="1"/>
</dbReference>
<dbReference type="InterPro" id="IPR001387">
    <property type="entry name" value="Cro/C1-type_HTH"/>
</dbReference>
<evidence type="ECO:0000259" key="6">
    <source>
        <dbReference type="PROSITE" id="PS50943"/>
    </source>
</evidence>
<dbReference type="SMART" id="SM00354">
    <property type="entry name" value="HTH_LACI"/>
    <property type="match status" value="1"/>
</dbReference>
<evidence type="ECO:0000256" key="3">
    <source>
        <dbReference type="ARBA" id="ARBA00023125"/>
    </source>
</evidence>
<organism evidence="7 8">
    <name type="scientific">Kiritimatiella glycovorans</name>
    <dbReference type="NCBI Taxonomy" id="1307763"/>
    <lineage>
        <taxon>Bacteria</taxon>
        <taxon>Pseudomonadati</taxon>
        <taxon>Kiritimatiellota</taxon>
        <taxon>Kiritimatiellia</taxon>
        <taxon>Kiritimatiellales</taxon>
        <taxon>Kiritimatiellaceae</taxon>
        <taxon>Kiritimatiella</taxon>
    </lineage>
</organism>